<dbReference type="AlphaFoldDB" id="A0AAU9RUT0"/>
<gene>
    <name evidence="3" type="ORF">TAV2_LOCUS8741</name>
</gene>
<dbReference type="CDD" id="cd06257">
    <property type="entry name" value="DnaJ"/>
    <property type="match status" value="1"/>
</dbReference>
<dbReference type="Pfam" id="PF13370">
    <property type="entry name" value="Fer4_13"/>
    <property type="match status" value="1"/>
</dbReference>
<feature type="domain" description="J" evidence="2">
    <location>
        <begin position="98"/>
        <end position="161"/>
    </location>
</feature>
<dbReference type="PANTHER" id="PTHR45295:SF1">
    <property type="entry name" value="CHAPERONE PROTEIN DNAJ C76, CHLOROPLASTIC"/>
    <property type="match status" value="1"/>
</dbReference>
<dbReference type="SUPFAM" id="SSF54862">
    <property type="entry name" value="4Fe-4S ferredoxins"/>
    <property type="match status" value="1"/>
</dbReference>
<accession>A0AAU9RUT0</accession>
<dbReference type="SMART" id="SM00271">
    <property type="entry name" value="DnaJ"/>
    <property type="match status" value="1"/>
</dbReference>
<organism evidence="3 4">
    <name type="scientific">Thlaspi arvense</name>
    <name type="common">Field penny-cress</name>
    <dbReference type="NCBI Taxonomy" id="13288"/>
    <lineage>
        <taxon>Eukaryota</taxon>
        <taxon>Viridiplantae</taxon>
        <taxon>Streptophyta</taxon>
        <taxon>Embryophyta</taxon>
        <taxon>Tracheophyta</taxon>
        <taxon>Spermatophyta</taxon>
        <taxon>Magnoliopsida</taxon>
        <taxon>eudicotyledons</taxon>
        <taxon>Gunneridae</taxon>
        <taxon>Pentapetalae</taxon>
        <taxon>rosids</taxon>
        <taxon>malvids</taxon>
        <taxon>Brassicales</taxon>
        <taxon>Brassicaceae</taxon>
        <taxon>Thlaspideae</taxon>
        <taxon>Thlaspi</taxon>
    </lineage>
</organism>
<evidence type="ECO:0000313" key="3">
    <source>
        <dbReference type="EMBL" id="CAH2051094.1"/>
    </source>
</evidence>
<sequence length="486" mass="53542">KERACKISHVTSTIAEISPLSSCSQLNSQLSLFPIKQNGWSEKMQSAGCSLATAYATPATSASLIATKNRNPKCFSFSTFCKAKANNSLAELSEEVNDIYELLGVESNSPQSEIKSAYRALQKRCHPDIAGPAGHDMAIILNQAYSLLSDPISRSAYDKERAKVAELRGYTGKPIYSVWLGAETEQRAVFVDEVKCVGCLKCALLAQNTFAVESVYGRARVVAQWADTHSTIQEAIDACPVDCISIVERSNLAALEFLMSKQPRGNVRVGAGNTVGTRVSNIFVDVDKFQARFREVTNKASTKRSKSFEDINKMEFALLVDSNCNKLEVQGQSKTPPVPKESDSQRQARRSTIEAIKSISNWIKYWQIPRPSTPSSPVEQSRGENLKYLIAARAGGDRSEEPSNTSNISINKLQEAAAARKHARENPQLTTTSRRSVSSNYNVSTNGDEYWTPSQILVLPEDSSMEDISGSRRKPVLQVRTIREIL</sequence>
<protein>
    <recommendedName>
        <fullName evidence="2">J domain-containing protein</fullName>
    </recommendedName>
</protein>
<feature type="region of interest" description="Disordered" evidence="1">
    <location>
        <begin position="418"/>
        <end position="441"/>
    </location>
</feature>
<dbReference type="PROSITE" id="PS50076">
    <property type="entry name" value="DNAJ_2"/>
    <property type="match status" value="1"/>
</dbReference>
<evidence type="ECO:0000256" key="1">
    <source>
        <dbReference type="SAM" id="MobiDB-lite"/>
    </source>
</evidence>
<reference evidence="3 4" key="1">
    <citation type="submission" date="2022-03" db="EMBL/GenBank/DDBJ databases">
        <authorList>
            <person name="Nunn A."/>
            <person name="Chopra R."/>
            <person name="Nunn A."/>
            <person name="Contreras Garrido A."/>
        </authorList>
    </citation>
    <scope>NUCLEOTIDE SEQUENCE [LARGE SCALE GENOMIC DNA]</scope>
</reference>
<evidence type="ECO:0000313" key="4">
    <source>
        <dbReference type="Proteomes" id="UP000836841"/>
    </source>
</evidence>
<dbReference type="SUPFAM" id="SSF46565">
    <property type="entry name" value="Chaperone J-domain"/>
    <property type="match status" value="1"/>
</dbReference>
<feature type="region of interest" description="Disordered" evidence="1">
    <location>
        <begin position="328"/>
        <end position="350"/>
    </location>
</feature>
<dbReference type="InterPro" id="IPR001623">
    <property type="entry name" value="DnaJ_domain"/>
</dbReference>
<dbReference type="Proteomes" id="UP000836841">
    <property type="component" value="Unassembled WGS sequence"/>
</dbReference>
<dbReference type="InterPro" id="IPR036869">
    <property type="entry name" value="J_dom_sf"/>
</dbReference>
<name>A0AAU9RUT0_THLAR</name>
<feature type="compositionally biased region" description="Low complexity" evidence="1">
    <location>
        <begin position="430"/>
        <end position="441"/>
    </location>
</feature>
<keyword evidence="4" id="KW-1185">Reference proteome</keyword>
<dbReference type="PANTHER" id="PTHR45295">
    <property type="entry name" value="CHAPERONE PROTEIN DNAJ C76, CHLOROPLASTIC"/>
    <property type="match status" value="1"/>
</dbReference>
<dbReference type="PRINTS" id="PR00625">
    <property type="entry name" value="JDOMAIN"/>
</dbReference>
<comment type="caution">
    <text evidence="3">The sequence shown here is derived from an EMBL/GenBank/DDBJ whole genome shotgun (WGS) entry which is preliminary data.</text>
</comment>
<dbReference type="Gene3D" id="1.10.287.110">
    <property type="entry name" value="DnaJ domain"/>
    <property type="match status" value="1"/>
</dbReference>
<evidence type="ECO:0000259" key="2">
    <source>
        <dbReference type="PROSITE" id="PS50076"/>
    </source>
</evidence>
<dbReference type="Pfam" id="PF00226">
    <property type="entry name" value="DnaJ"/>
    <property type="match status" value="1"/>
</dbReference>
<proteinExistence type="predicted"/>
<feature type="non-terminal residue" evidence="3">
    <location>
        <position position="1"/>
    </location>
</feature>
<dbReference type="EMBL" id="CAJVSB020000483">
    <property type="protein sequence ID" value="CAH2051094.1"/>
    <property type="molecule type" value="Genomic_DNA"/>
</dbReference>
<dbReference type="Gene3D" id="3.30.70.20">
    <property type="match status" value="1"/>
</dbReference>